<comment type="caution">
    <text evidence="3">The sequence shown here is derived from an EMBL/GenBank/DDBJ whole genome shotgun (WGS) entry which is preliminary data.</text>
</comment>
<gene>
    <name evidence="3" type="ORF">Egran_06662</name>
</gene>
<dbReference type="PANTHER" id="PTHR32440:SF0">
    <property type="entry name" value="PHOSPHATASE DCR2-RELATED"/>
    <property type="match status" value="1"/>
</dbReference>
<dbReference type="AlphaFoldDB" id="A0A232LN30"/>
<feature type="region of interest" description="Disordered" evidence="1">
    <location>
        <begin position="192"/>
        <end position="212"/>
    </location>
</feature>
<dbReference type="EMBL" id="NPHW01006758">
    <property type="protein sequence ID" value="OXV05570.1"/>
    <property type="molecule type" value="Genomic_DNA"/>
</dbReference>
<dbReference type="OrthoDB" id="783096at2759"/>
<reference evidence="3 4" key="1">
    <citation type="journal article" date="2015" name="Environ. Microbiol.">
        <title>Metagenome sequence of Elaphomyces granulatus from sporocarp tissue reveals Ascomycota ectomycorrhizal fingerprints of genome expansion and a Proteobacteria-rich microbiome.</title>
        <authorList>
            <person name="Quandt C.A."/>
            <person name="Kohler A."/>
            <person name="Hesse C.N."/>
            <person name="Sharpton T.J."/>
            <person name="Martin F."/>
            <person name="Spatafora J.W."/>
        </authorList>
    </citation>
    <scope>NUCLEOTIDE SEQUENCE [LARGE SCALE GENOMIC DNA]</scope>
    <source>
        <strain evidence="3 4">OSC145934</strain>
    </source>
</reference>
<dbReference type="InterPro" id="IPR004843">
    <property type="entry name" value="Calcineurin-like_PHP"/>
</dbReference>
<feature type="domain" description="Calcineurin-like phosphoesterase" evidence="2">
    <location>
        <begin position="217"/>
        <end position="466"/>
    </location>
</feature>
<keyword evidence="4" id="KW-1185">Reference proteome</keyword>
<sequence>MTRRIVRTGMQLGLLALLLFALIVFLDNKIRVLPDSIHGHLPIHHPGFVVTDVTLTTCSTINIFSSCVLDPKLWHKVPKDLYLDSSWTSSAFLYVQRKKEEELLETDKVVLDLKIGRLNPGATGDKQAPEEWEPRPGGIWLRRTAQRHASDSEKVLTSIDVLFGPDAVDPRPNWEVKDNPLLLNSAAETQEARITVRRGAPPKSKKPTPRINENGKFKIMQVADLHLSTGLGKCRDPVPAEPIPGQKCDADIRTLEFVERLLDDEKPDLIVLTGDQLNGETAKDVQSAILKFAKLFIDRKIPYASIFGNHDDEGNFERGEIMAMIEDLPYSLSEPGPDDVDGIGNYIVEVLGPSSTTHSALTLYLLDTHSYSPDERQFRGYDWLKPSQIKWFKNKAQSLKKKHDQYTHMHMNMAFIHIPLPEYRDSGNYWIGNWTEHTSAPGFNSGFKDALVDEGVLFVSCGHDHVNDYCMLAKDESSKPSLWMCYGGGAGFGGYGGYGGYVRRIRFFEFDMGPGRVVTYKRLEWGEVEAKVDEMLIVDGASVKSP</sequence>
<evidence type="ECO:0000256" key="1">
    <source>
        <dbReference type="SAM" id="MobiDB-lite"/>
    </source>
</evidence>
<dbReference type="Proteomes" id="UP000243515">
    <property type="component" value="Unassembled WGS sequence"/>
</dbReference>
<protein>
    <recommendedName>
        <fullName evidence="2">Calcineurin-like phosphoesterase domain-containing protein</fullName>
    </recommendedName>
</protein>
<dbReference type="PANTHER" id="PTHR32440">
    <property type="entry name" value="PHOSPHATASE DCR2-RELATED-RELATED"/>
    <property type="match status" value="1"/>
</dbReference>
<dbReference type="CDD" id="cd07383">
    <property type="entry name" value="MPP_Dcr2"/>
    <property type="match status" value="1"/>
</dbReference>
<dbReference type="GO" id="GO:0004721">
    <property type="term" value="F:phosphoprotein phosphatase activity"/>
    <property type="evidence" value="ECO:0007669"/>
    <property type="project" value="TreeGrafter"/>
</dbReference>
<dbReference type="FunFam" id="3.60.21.10:FF:000054">
    <property type="entry name" value="DCR2p Phosphoesterase"/>
    <property type="match status" value="1"/>
</dbReference>
<evidence type="ECO:0000259" key="2">
    <source>
        <dbReference type="Pfam" id="PF00149"/>
    </source>
</evidence>
<name>A0A232LN30_9EURO</name>
<dbReference type="Pfam" id="PF00149">
    <property type="entry name" value="Metallophos"/>
    <property type="match status" value="1"/>
</dbReference>
<dbReference type="SUPFAM" id="SSF56300">
    <property type="entry name" value="Metallo-dependent phosphatases"/>
    <property type="match status" value="1"/>
</dbReference>
<proteinExistence type="predicted"/>
<dbReference type="Gene3D" id="3.60.21.10">
    <property type="match status" value="1"/>
</dbReference>
<dbReference type="InterPro" id="IPR029052">
    <property type="entry name" value="Metallo-depent_PP-like"/>
</dbReference>
<accession>A0A232LN30</accession>
<dbReference type="GO" id="GO:0005737">
    <property type="term" value="C:cytoplasm"/>
    <property type="evidence" value="ECO:0007669"/>
    <property type="project" value="TreeGrafter"/>
</dbReference>
<organism evidence="3 4">
    <name type="scientific">Elaphomyces granulatus</name>
    <dbReference type="NCBI Taxonomy" id="519963"/>
    <lineage>
        <taxon>Eukaryota</taxon>
        <taxon>Fungi</taxon>
        <taxon>Dikarya</taxon>
        <taxon>Ascomycota</taxon>
        <taxon>Pezizomycotina</taxon>
        <taxon>Eurotiomycetes</taxon>
        <taxon>Eurotiomycetidae</taxon>
        <taxon>Eurotiales</taxon>
        <taxon>Elaphomycetaceae</taxon>
        <taxon>Elaphomyces</taxon>
    </lineage>
</organism>
<evidence type="ECO:0000313" key="3">
    <source>
        <dbReference type="EMBL" id="OXV05570.1"/>
    </source>
</evidence>
<evidence type="ECO:0000313" key="4">
    <source>
        <dbReference type="Proteomes" id="UP000243515"/>
    </source>
</evidence>